<protein>
    <submittedName>
        <fullName evidence="2">Uncharacterized protein</fullName>
    </submittedName>
</protein>
<sequence>MTSRPGCGSAGARTWLRRFRRRPRAAPGPESPAPSRGAARQPAPSAGALAGRLSLPGHPGLPPNQPPLAKLLRSPRQGAPRSQGKTVRRWQEPPGGATPTSHLPTPRPEVGALKDAAGVLLCHQAGGQWHDLSSLQPPPPGFKQFSCLSLPSSWDSRCIPPCLANFCIFSRDQVSQC</sequence>
<accession>A0A8I4A657</accession>
<name>A0A8I4A657_CALJA</name>
<dbReference type="PANTHER" id="PTHR46254">
    <property type="entry name" value="PROTEIN GVQW1-RELATED"/>
    <property type="match status" value="1"/>
</dbReference>
<keyword evidence="3" id="KW-1185">Reference proteome</keyword>
<reference evidence="2" key="2">
    <citation type="submission" date="2025-08" db="UniProtKB">
        <authorList>
            <consortium name="Ensembl"/>
        </authorList>
    </citation>
    <scope>IDENTIFICATION</scope>
</reference>
<proteinExistence type="predicted"/>
<dbReference type="Proteomes" id="UP000008225">
    <property type="component" value="Chromosome 4"/>
</dbReference>
<evidence type="ECO:0000313" key="3">
    <source>
        <dbReference type="Proteomes" id="UP000008225"/>
    </source>
</evidence>
<dbReference type="Ensembl" id="ENSCJAT00000135985.1">
    <property type="protein sequence ID" value="ENSCJAP00000093245.1"/>
    <property type="gene ID" value="ENSCJAG00000077573.1"/>
</dbReference>
<feature type="region of interest" description="Disordered" evidence="1">
    <location>
        <begin position="1"/>
        <end position="108"/>
    </location>
</feature>
<evidence type="ECO:0000313" key="2">
    <source>
        <dbReference type="Ensembl" id="ENSCJAP00000093245.1"/>
    </source>
</evidence>
<organism evidence="2 3">
    <name type="scientific">Callithrix jacchus</name>
    <name type="common">White-tufted-ear marmoset</name>
    <name type="synonym">Simia Jacchus</name>
    <dbReference type="NCBI Taxonomy" id="9483"/>
    <lineage>
        <taxon>Eukaryota</taxon>
        <taxon>Metazoa</taxon>
        <taxon>Chordata</taxon>
        <taxon>Craniata</taxon>
        <taxon>Vertebrata</taxon>
        <taxon>Euteleostomi</taxon>
        <taxon>Mammalia</taxon>
        <taxon>Eutheria</taxon>
        <taxon>Euarchontoglires</taxon>
        <taxon>Primates</taxon>
        <taxon>Haplorrhini</taxon>
        <taxon>Platyrrhini</taxon>
        <taxon>Cebidae</taxon>
        <taxon>Callitrichinae</taxon>
        <taxon>Callithrix</taxon>
        <taxon>Callithrix</taxon>
    </lineage>
</organism>
<reference evidence="2" key="3">
    <citation type="submission" date="2025-09" db="UniProtKB">
        <authorList>
            <consortium name="Ensembl"/>
        </authorList>
    </citation>
    <scope>IDENTIFICATION</scope>
</reference>
<dbReference type="AlphaFoldDB" id="A0A8I4A657"/>
<dbReference type="PANTHER" id="PTHR46254:SF6">
    <property type="entry name" value="HIGH MOBILITY GROUP AT-HOOK 2"/>
    <property type="match status" value="1"/>
</dbReference>
<evidence type="ECO:0000256" key="1">
    <source>
        <dbReference type="SAM" id="MobiDB-lite"/>
    </source>
</evidence>
<reference evidence="2 3" key="1">
    <citation type="submission" date="2009-03" db="EMBL/GenBank/DDBJ databases">
        <authorList>
            <person name="Warren W."/>
            <person name="Ye L."/>
            <person name="Minx P."/>
            <person name="Worley K."/>
            <person name="Gibbs R."/>
            <person name="Wilson R.K."/>
        </authorList>
    </citation>
    <scope>NUCLEOTIDE SEQUENCE [LARGE SCALE GENOMIC DNA]</scope>
</reference>
<dbReference type="GeneTree" id="ENSGT00940000161627"/>
<feature type="compositionally biased region" description="Basic residues" evidence="1">
    <location>
        <begin position="15"/>
        <end position="24"/>
    </location>
</feature>
<feature type="compositionally biased region" description="Low complexity" evidence="1">
    <location>
        <begin position="25"/>
        <end position="40"/>
    </location>
</feature>